<dbReference type="InterPro" id="IPR035965">
    <property type="entry name" value="PAS-like_dom_sf"/>
</dbReference>
<dbReference type="PANTHER" id="PTHR32071:SF3">
    <property type="entry name" value="HTH-TYPE TRANSCRIPTIONAL REGULATORY PROTEIN TYRR"/>
    <property type="match status" value="1"/>
</dbReference>
<keyword evidence="11" id="KW-1185">Reference proteome</keyword>
<dbReference type="Gene3D" id="3.40.50.300">
    <property type="entry name" value="P-loop containing nucleotide triphosphate hydrolases"/>
    <property type="match status" value="1"/>
</dbReference>
<dbReference type="PROSITE" id="PS50045">
    <property type="entry name" value="SIGMA54_INTERACT_4"/>
    <property type="match status" value="1"/>
</dbReference>
<feature type="domain" description="Sigma-54 factor interaction" evidence="9">
    <location>
        <begin position="204"/>
        <end position="404"/>
    </location>
</feature>
<dbReference type="Pfam" id="PF25601">
    <property type="entry name" value="AAA_lid_14"/>
    <property type="match status" value="1"/>
</dbReference>
<keyword evidence="5" id="KW-0067">ATP-binding</keyword>
<proteinExistence type="predicted"/>
<reference evidence="11" key="1">
    <citation type="submission" date="2023-07" db="EMBL/GenBank/DDBJ databases">
        <title>Draft genome sequence of Agarivorans aestuarii strain ZMCS4, a CAZymes producing bacteria isolated from the marine brown algae Clodostephus spongiosus.</title>
        <authorList>
            <person name="Lorente B."/>
            <person name="Cabral C."/>
            <person name="Frias J."/>
            <person name="Faria J."/>
            <person name="Toubarro D."/>
        </authorList>
    </citation>
    <scope>NUCLEOTIDE SEQUENCE [LARGE SCALE GENOMIC DNA]</scope>
    <source>
        <strain evidence="11">ZMCS4</strain>
    </source>
</reference>
<protein>
    <submittedName>
        <fullName evidence="10">Sigma 54-interacting transcriptional regulator</fullName>
    </submittedName>
</protein>
<dbReference type="Pfam" id="PF18024">
    <property type="entry name" value="HTH_50"/>
    <property type="match status" value="1"/>
</dbReference>
<dbReference type="Gene3D" id="1.10.8.60">
    <property type="match status" value="1"/>
</dbReference>
<evidence type="ECO:0000256" key="3">
    <source>
        <dbReference type="ARBA" id="ARBA00022491"/>
    </source>
</evidence>
<evidence type="ECO:0000259" key="9">
    <source>
        <dbReference type="PROSITE" id="PS50045"/>
    </source>
</evidence>
<evidence type="ECO:0000256" key="7">
    <source>
        <dbReference type="ARBA" id="ARBA00023125"/>
    </source>
</evidence>
<evidence type="ECO:0000256" key="8">
    <source>
        <dbReference type="ARBA" id="ARBA00023163"/>
    </source>
</evidence>
<comment type="subcellular location">
    <subcellularLocation>
        <location evidence="1">Cytoplasm</location>
    </subcellularLocation>
</comment>
<evidence type="ECO:0000256" key="1">
    <source>
        <dbReference type="ARBA" id="ARBA00004496"/>
    </source>
</evidence>
<dbReference type="SUPFAM" id="SSF52540">
    <property type="entry name" value="P-loop containing nucleoside triphosphate hydrolases"/>
    <property type="match status" value="1"/>
</dbReference>
<dbReference type="Gene3D" id="3.30.450.20">
    <property type="entry name" value="PAS domain"/>
    <property type="match status" value="1"/>
</dbReference>
<dbReference type="InterPro" id="IPR002078">
    <property type="entry name" value="Sigma_54_int"/>
</dbReference>
<evidence type="ECO:0000313" key="10">
    <source>
        <dbReference type="EMBL" id="MEE1672983.1"/>
    </source>
</evidence>
<dbReference type="Gene3D" id="1.10.10.60">
    <property type="entry name" value="Homeodomain-like"/>
    <property type="match status" value="1"/>
</dbReference>
<keyword evidence="6" id="KW-0805">Transcription regulation</keyword>
<dbReference type="InterPro" id="IPR030828">
    <property type="entry name" value="HTH_TyrR"/>
</dbReference>
<dbReference type="Gene3D" id="3.30.70.260">
    <property type="match status" value="1"/>
</dbReference>
<dbReference type="EMBL" id="JAYDYW010000004">
    <property type="protein sequence ID" value="MEE1672983.1"/>
    <property type="molecule type" value="Genomic_DNA"/>
</dbReference>
<dbReference type="SUPFAM" id="SSF46689">
    <property type="entry name" value="Homeodomain-like"/>
    <property type="match status" value="1"/>
</dbReference>
<gene>
    <name evidence="10" type="ORF">SNR37_002394</name>
</gene>
<sequence>MRIELNCQQNTEVFSAVLGVLVKHGLALQAMQSVDTGHLFLHLTELELPLTQQLLSEFRCLNGVSDARIVSALPSEVEHKEVQILLDNVPYPVVLIDKSGEIRQFNQAFEQSCGDTPHPLTNSDISKFLRGFSVQRWFGSGSGKRELAEIQLSGRVYMADIIPLSETALFSHLPGAIMLFKSAHWLESSFDLSQIELGISEGRLVATSDETSNVLNSLKRLVEHPMPSLLFGEAGVGKRFLARLLNELSMGSDERFHVVSCHSQEYSLSEQLAEIAAEQPNTVLLSNIEKLKSSEVEDAVSSLSAPQLGIKHLLFSSRYTPEQLAALWGGDCYYSLIKNSINVPPLRQRKEDIVPLAQSWLDFQYAKHQEVPPPLGREVKRYLSSLSWPGNIPQLYQVLQDSLDIGSMKKWQVSDIKYHHEKVVDNVSIESLLQQDYHSAMGEFEHLLLSYHYPQHPSSRLLAKKLGLSHTAIANKLREHNIRNKTDLDN</sequence>
<reference evidence="10 11" key="2">
    <citation type="submission" date="2023-12" db="EMBL/GenBank/DDBJ databases">
        <authorList>
            <consortium name="Cladostephus spongiosus"/>
            <person name="Lorente B."/>
            <person name="Cabral C."/>
            <person name="Frias J."/>
            <person name="Faria J."/>
            <person name="Toubarro D."/>
        </authorList>
    </citation>
    <scope>NUCLEOTIDE SEQUENCE [LARGE SCALE GENOMIC DNA]</scope>
    <source>
        <strain evidence="10 11">ZMCS4</strain>
    </source>
</reference>
<keyword evidence="8" id="KW-0804">Transcription</keyword>
<keyword evidence="2" id="KW-0963">Cytoplasm</keyword>
<evidence type="ECO:0000256" key="5">
    <source>
        <dbReference type="ARBA" id="ARBA00022840"/>
    </source>
</evidence>
<accession>A0ABU7G0X8</accession>
<keyword evidence="4" id="KW-0547">Nucleotide-binding</keyword>
<dbReference type="RefSeq" id="WP_329774360.1">
    <property type="nucleotide sequence ID" value="NZ_JAYDYW010000004.1"/>
</dbReference>
<dbReference type="Proteomes" id="UP001310248">
    <property type="component" value="Unassembled WGS sequence"/>
</dbReference>
<dbReference type="NCBIfam" id="TIGR04381">
    <property type="entry name" value="HTH_TypR"/>
    <property type="match status" value="1"/>
</dbReference>
<dbReference type="Pfam" id="PF14532">
    <property type="entry name" value="Sigma54_activ_2"/>
    <property type="match status" value="1"/>
</dbReference>
<evidence type="ECO:0000313" key="11">
    <source>
        <dbReference type="Proteomes" id="UP001310248"/>
    </source>
</evidence>
<dbReference type="InterPro" id="IPR058031">
    <property type="entry name" value="AAA_lid_NorR"/>
</dbReference>
<dbReference type="SUPFAM" id="SSF55785">
    <property type="entry name" value="PYP-like sensor domain (PAS domain)"/>
    <property type="match status" value="1"/>
</dbReference>
<evidence type="ECO:0000256" key="6">
    <source>
        <dbReference type="ARBA" id="ARBA00023015"/>
    </source>
</evidence>
<dbReference type="PANTHER" id="PTHR32071">
    <property type="entry name" value="TRANSCRIPTIONAL REGULATORY PROTEIN"/>
    <property type="match status" value="1"/>
</dbReference>
<keyword evidence="7" id="KW-0238">DNA-binding</keyword>
<organism evidence="10 11">
    <name type="scientific">Agarivorans aestuarii</name>
    <dbReference type="NCBI Taxonomy" id="1563703"/>
    <lineage>
        <taxon>Bacteria</taxon>
        <taxon>Pseudomonadati</taxon>
        <taxon>Pseudomonadota</taxon>
        <taxon>Gammaproteobacteria</taxon>
        <taxon>Alteromonadales</taxon>
        <taxon>Alteromonadaceae</taxon>
        <taxon>Agarivorans</taxon>
    </lineage>
</organism>
<dbReference type="InterPro" id="IPR009057">
    <property type="entry name" value="Homeodomain-like_sf"/>
</dbReference>
<evidence type="ECO:0000256" key="4">
    <source>
        <dbReference type="ARBA" id="ARBA00022741"/>
    </source>
</evidence>
<dbReference type="InterPro" id="IPR027417">
    <property type="entry name" value="P-loop_NTPase"/>
</dbReference>
<comment type="caution">
    <text evidence="10">The sequence shown here is derived from an EMBL/GenBank/DDBJ whole genome shotgun (WGS) entry which is preliminary data.</text>
</comment>
<keyword evidence="3" id="KW-0678">Repressor</keyword>
<name>A0ABU7G0X8_9ALTE</name>
<evidence type="ECO:0000256" key="2">
    <source>
        <dbReference type="ARBA" id="ARBA00022490"/>
    </source>
</evidence>